<dbReference type="Pfam" id="PF00593">
    <property type="entry name" value="TonB_dep_Rec_b-barrel"/>
    <property type="match status" value="1"/>
</dbReference>
<evidence type="ECO:0000256" key="6">
    <source>
        <dbReference type="ARBA" id="ARBA00023065"/>
    </source>
</evidence>
<keyword evidence="5 12" id="KW-0732">Signal</keyword>
<dbReference type="PANTHER" id="PTHR30069">
    <property type="entry name" value="TONB-DEPENDENT OUTER MEMBRANE RECEPTOR"/>
    <property type="match status" value="1"/>
</dbReference>
<evidence type="ECO:0000256" key="7">
    <source>
        <dbReference type="ARBA" id="ARBA00023077"/>
    </source>
</evidence>
<dbReference type="GO" id="GO:0015889">
    <property type="term" value="P:cobalamin transport"/>
    <property type="evidence" value="ECO:0007669"/>
    <property type="project" value="TreeGrafter"/>
</dbReference>
<evidence type="ECO:0000313" key="15">
    <source>
        <dbReference type="EMBL" id="ART82298.1"/>
    </source>
</evidence>
<keyword evidence="9 10" id="KW-0998">Cell outer membrane</keyword>
<evidence type="ECO:0000256" key="10">
    <source>
        <dbReference type="PROSITE-ProRule" id="PRU01360"/>
    </source>
</evidence>
<dbReference type="Pfam" id="PF07715">
    <property type="entry name" value="Plug"/>
    <property type="match status" value="1"/>
</dbReference>
<keyword evidence="8 10" id="KW-0472">Membrane</keyword>
<dbReference type="CDD" id="cd01347">
    <property type="entry name" value="ligand_gated_channel"/>
    <property type="match status" value="1"/>
</dbReference>
<name>A0A1Y0D429_9GAMM</name>
<dbReference type="OrthoDB" id="9764669at2"/>
<evidence type="ECO:0000259" key="14">
    <source>
        <dbReference type="Pfam" id="PF07715"/>
    </source>
</evidence>
<evidence type="ECO:0000313" key="16">
    <source>
        <dbReference type="Proteomes" id="UP000243937"/>
    </source>
</evidence>
<dbReference type="GO" id="GO:0006811">
    <property type="term" value="P:monoatomic ion transport"/>
    <property type="evidence" value="ECO:0007669"/>
    <property type="project" value="UniProtKB-KW"/>
</dbReference>
<dbReference type="KEGG" id="opf:CBP31_06415"/>
<evidence type="ECO:0000256" key="4">
    <source>
        <dbReference type="ARBA" id="ARBA00022692"/>
    </source>
</evidence>
<dbReference type="PANTHER" id="PTHR30069:SF53">
    <property type="entry name" value="COLICIN I RECEPTOR-RELATED"/>
    <property type="match status" value="1"/>
</dbReference>
<dbReference type="EMBL" id="CP021377">
    <property type="protein sequence ID" value="ART82298.1"/>
    <property type="molecule type" value="Genomic_DNA"/>
</dbReference>
<keyword evidence="4 10" id="KW-0812">Transmembrane</keyword>
<evidence type="ECO:0000256" key="2">
    <source>
        <dbReference type="ARBA" id="ARBA00022448"/>
    </source>
</evidence>
<dbReference type="PROSITE" id="PS52016">
    <property type="entry name" value="TONB_DEPENDENT_REC_3"/>
    <property type="match status" value="1"/>
</dbReference>
<dbReference type="RefSeq" id="WP_087035582.1">
    <property type="nucleotide sequence ID" value="NZ_CP021377.1"/>
</dbReference>
<evidence type="ECO:0000259" key="13">
    <source>
        <dbReference type="Pfam" id="PF00593"/>
    </source>
</evidence>
<dbReference type="AlphaFoldDB" id="A0A1Y0D429"/>
<feature type="domain" description="TonB-dependent receptor-like beta-barrel" evidence="13">
    <location>
        <begin position="165"/>
        <end position="609"/>
    </location>
</feature>
<comment type="similarity">
    <text evidence="10 11">Belongs to the TonB-dependent receptor family.</text>
</comment>
<evidence type="ECO:0000256" key="1">
    <source>
        <dbReference type="ARBA" id="ARBA00004571"/>
    </source>
</evidence>
<evidence type="ECO:0000256" key="3">
    <source>
        <dbReference type="ARBA" id="ARBA00022452"/>
    </source>
</evidence>
<dbReference type="InterPro" id="IPR036942">
    <property type="entry name" value="Beta-barrel_TonB_sf"/>
</dbReference>
<dbReference type="InterPro" id="IPR000531">
    <property type="entry name" value="Beta-barrel_TonB"/>
</dbReference>
<keyword evidence="16" id="KW-1185">Reference proteome</keyword>
<comment type="subcellular location">
    <subcellularLocation>
        <location evidence="1 10">Cell outer membrane</location>
        <topology evidence="1 10">Multi-pass membrane protein</topology>
    </subcellularLocation>
</comment>
<evidence type="ECO:0000256" key="12">
    <source>
        <dbReference type="SAM" id="SignalP"/>
    </source>
</evidence>
<protein>
    <submittedName>
        <fullName evidence="15">Vitamin B12 transporter btuB</fullName>
    </submittedName>
</protein>
<dbReference type="Gene3D" id="2.170.130.10">
    <property type="entry name" value="TonB-dependent receptor, plug domain"/>
    <property type="match status" value="1"/>
</dbReference>
<keyword evidence="7 11" id="KW-0798">TonB box</keyword>
<dbReference type="Proteomes" id="UP000243937">
    <property type="component" value="Chromosome"/>
</dbReference>
<feature type="signal peptide" evidence="12">
    <location>
        <begin position="1"/>
        <end position="18"/>
    </location>
</feature>
<evidence type="ECO:0000256" key="9">
    <source>
        <dbReference type="ARBA" id="ARBA00023237"/>
    </source>
</evidence>
<reference evidence="15 16" key="1">
    <citation type="journal article" date="2014" name="Int. J. Syst. Evol. Microbiol.">
        <title>Oceanisphaera profunda sp. nov., a marine bacterium isolated from deep-sea sediment, and emended description of the genus Oceanisphaera.</title>
        <authorList>
            <person name="Xu Z."/>
            <person name="Zhang X.Y."/>
            <person name="Su H.N."/>
            <person name="Yu Z.C."/>
            <person name="Liu C."/>
            <person name="Li H."/>
            <person name="Chen X.L."/>
            <person name="Song X.Y."/>
            <person name="Xie B.B."/>
            <person name="Qin Q.L."/>
            <person name="Zhou B.C."/>
            <person name="Shi M."/>
            <person name="Huang Y."/>
            <person name="Zhang Y.Z."/>
        </authorList>
    </citation>
    <scope>NUCLEOTIDE SEQUENCE [LARGE SCALE GENOMIC DNA]</scope>
    <source>
        <strain evidence="15 16">SM1222</strain>
    </source>
</reference>
<feature type="chain" id="PRO_5010998207" evidence="12">
    <location>
        <begin position="19"/>
        <end position="635"/>
    </location>
</feature>
<dbReference type="InterPro" id="IPR039426">
    <property type="entry name" value="TonB-dep_rcpt-like"/>
</dbReference>
<dbReference type="Gene3D" id="2.40.170.20">
    <property type="entry name" value="TonB-dependent receptor, beta-barrel domain"/>
    <property type="match status" value="1"/>
</dbReference>
<sequence length="635" mass="70926">MSKKWLAAVVLLPWAAFAQNSTPQADDATEITIYSKVKQPLTSALAPVEVITKADIERRQPRSLVDLLETLPGMQFGSQNGGIGQTSSLFVRGTNSNHVLVLLNGRPMAQMVNSNVDFSQLPVNNVERIEYIRGPRAAIYGSRAIGGVVNIITTSQINDTQLSVTGGSNDYYAADFSINQWVTEDTRLQLATGYRETRGYDVVPNNSQTDRDGFDSKNLTLGIEHQLNQTWVWDANFNGWENNLEFDYGKPFAANEPAGSNKNKVKSYQLDTGLQYQAQQLAGQLNASYGEYESKNWNERAGQGNATNISTATTRLDGLVQYSYSSQGYALAGMDWQQDRLLSKSINAVNEYDFPPPNFDPVYVKTNMLRYDAADRDNTGIFASVFHTWSPVSVELTGRVDDNEQFGTHGTWQSALSLALTEEHTATLSYGTGFRAPTFGEIASAEDVDSLEPEKSQNWELDFTGDYDLLNWQLNFYRNEISNLMVYSNTPPYSLVNSTKNTDALIKGVELVVKTNTGPVNHTASFDYTDAKDIGTEKQLLNRAKRKFSWTADMDIAKANLFAQVLYMGNRETYGAANKEYTPSYTIWNIGARYPLTQQLTLNGKINNLFDKDYQVVSGYNAPDMEFYMGADYRF</sequence>
<keyword evidence="3 10" id="KW-1134">Transmembrane beta strand</keyword>
<dbReference type="GO" id="GO:0009279">
    <property type="term" value="C:cell outer membrane"/>
    <property type="evidence" value="ECO:0007669"/>
    <property type="project" value="UniProtKB-SubCell"/>
</dbReference>
<dbReference type="InterPro" id="IPR012910">
    <property type="entry name" value="Plug_dom"/>
</dbReference>
<organism evidence="15 16">
    <name type="scientific">Oceanisphaera profunda</name>
    <dbReference type="NCBI Taxonomy" id="1416627"/>
    <lineage>
        <taxon>Bacteria</taxon>
        <taxon>Pseudomonadati</taxon>
        <taxon>Pseudomonadota</taxon>
        <taxon>Gammaproteobacteria</taxon>
        <taxon>Aeromonadales</taxon>
        <taxon>Aeromonadaceae</taxon>
        <taxon>Oceanisphaera</taxon>
    </lineage>
</organism>
<dbReference type="SUPFAM" id="SSF56935">
    <property type="entry name" value="Porins"/>
    <property type="match status" value="1"/>
</dbReference>
<accession>A0A1Y0D429</accession>
<keyword evidence="2 10" id="KW-0813">Transport</keyword>
<proteinExistence type="inferred from homology"/>
<gene>
    <name evidence="15" type="ORF">CBP31_06415</name>
</gene>
<feature type="domain" description="TonB-dependent receptor plug" evidence="14">
    <location>
        <begin position="43"/>
        <end position="148"/>
    </location>
</feature>
<evidence type="ECO:0000256" key="8">
    <source>
        <dbReference type="ARBA" id="ARBA00023136"/>
    </source>
</evidence>
<keyword evidence="6" id="KW-0406">Ion transport</keyword>
<evidence type="ECO:0000256" key="5">
    <source>
        <dbReference type="ARBA" id="ARBA00022729"/>
    </source>
</evidence>
<dbReference type="InterPro" id="IPR037066">
    <property type="entry name" value="Plug_dom_sf"/>
</dbReference>
<evidence type="ECO:0000256" key="11">
    <source>
        <dbReference type="RuleBase" id="RU003357"/>
    </source>
</evidence>